<accession>A0A6J7I9K3</accession>
<keyword evidence="2" id="KW-0285">Flavoprotein</keyword>
<dbReference type="PRINTS" id="PR00420">
    <property type="entry name" value="RNGMNOXGNASE"/>
</dbReference>
<organism evidence="5">
    <name type="scientific">freshwater metagenome</name>
    <dbReference type="NCBI Taxonomy" id="449393"/>
    <lineage>
        <taxon>unclassified sequences</taxon>
        <taxon>metagenomes</taxon>
        <taxon>ecological metagenomes</taxon>
    </lineage>
</organism>
<dbReference type="Gene3D" id="3.30.9.10">
    <property type="entry name" value="D-Amino Acid Oxidase, subunit A, domain 2"/>
    <property type="match status" value="1"/>
</dbReference>
<dbReference type="Pfam" id="PF01494">
    <property type="entry name" value="FAD_binding_3"/>
    <property type="match status" value="1"/>
</dbReference>
<comment type="cofactor">
    <cofactor evidence="1">
        <name>FAD</name>
        <dbReference type="ChEBI" id="CHEBI:57692"/>
    </cofactor>
</comment>
<sequence>MTDRETDVLIVGGGGAGLSAALMLGDLGVDFLLLERHVGTAIGPKAHIINPRTVEAYAPFGFDHEIYASGSPHENNAKVRWITSLGGDGPIDRWNFAEHDAWGCGRLVEHYAPLSAYRHGNFQQNLLEPKVREYVDARTPGRALFHHEVLEFGQDSGGVWATVRDRDTDTTWTARAKYMIGADGGKTVGPSLGIGMGPRMPFADAINIHMRLDVSEWLQTEDSVVTLVTRPDVSGEWFTAGFLNMGPDRWDRHASEWILSIMLPPEPDGGEESGLDHDYLLKITRDMLKLPELEVEILSANRWLIESAVAERFCDGRVFLIGDAAHRHSPMGGLGLNSGIQDAHNLTWKLAHVLRGTADPALLESFDAERRPVAQRNVDFSTTAFFNHHGATSGFGLFPGAPPEFNAWVLGALASDTEEGRMRRKRLEEYFHTLRWEFECADIELGFTYADSPAVIPDGTEAPPADPTGHEYIQVARPGHRVPHALFTRDGEEVHPHGLLRPGGFLLLAGPDGQGWIDAASALSAQLGVQIEALRTGAGADLVPVDGGWAQLRGHDDAGAVLVRPDGHVAMRAASAAADPQAELDHAMSVALGGR</sequence>
<evidence type="ECO:0000259" key="4">
    <source>
        <dbReference type="Pfam" id="PF01494"/>
    </source>
</evidence>
<dbReference type="InterPro" id="IPR002938">
    <property type="entry name" value="FAD-bd"/>
</dbReference>
<dbReference type="EMBL" id="CAFBMX010000004">
    <property type="protein sequence ID" value="CAB4927380.1"/>
    <property type="molecule type" value="Genomic_DNA"/>
</dbReference>
<evidence type="ECO:0000256" key="2">
    <source>
        <dbReference type="ARBA" id="ARBA00022630"/>
    </source>
</evidence>
<proteinExistence type="predicted"/>
<name>A0A6J7I9K3_9ZZZZ</name>
<dbReference type="AlphaFoldDB" id="A0A6J7I9K3"/>
<reference evidence="5" key="1">
    <citation type="submission" date="2020-05" db="EMBL/GenBank/DDBJ databases">
        <authorList>
            <person name="Chiriac C."/>
            <person name="Salcher M."/>
            <person name="Ghai R."/>
            <person name="Kavagutti S V."/>
        </authorList>
    </citation>
    <scope>NUCLEOTIDE SEQUENCE</scope>
</reference>
<gene>
    <name evidence="5" type="ORF">UFOPK3674_00935</name>
</gene>
<feature type="domain" description="FAD-binding" evidence="4">
    <location>
        <begin position="5"/>
        <end position="381"/>
    </location>
</feature>
<dbReference type="GO" id="GO:0016709">
    <property type="term" value="F:oxidoreductase activity, acting on paired donors, with incorporation or reduction of molecular oxygen, NAD(P)H as one donor, and incorporation of one atom of oxygen"/>
    <property type="evidence" value="ECO:0007669"/>
    <property type="project" value="UniProtKB-ARBA"/>
</dbReference>
<dbReference type="InterPro" id="IPR050641">
    <property type="entry name" value="RIFMO-like"/>
</dbReference>
<dbReference type="PANTHER" id="PTHR43004">
    <property type="entry name" value="TRK SYSTEM POTASSIUM UPTAKE PROTEIN"/>
    <property type="match status" value="1"/>
</dbReference>
<dbReference type="PANTHER" id="PTHR43004:SF19">
    <property type="entry name" value="BINDING MONOOXYGENASE, PUTATIVE (JCVI)-RELATED"/>
    <property type="match status" value="1"/>
</dbReference>
<dbReference type="GO" id="GO:0071949">
    <property type="term" value="F:FAD binding"/>
    <property type="evidence" value="ECO:0007669"/>
    <property type="project" value="InterPro"/>
</dbReference>
<dbReference type="Pfam" id="PF21274">
    <property type="entry name" value="Rng_hyd_C"/>
    <property type="match status" value="1"/>
</dbReference>
<dbReference type="Gene3D" id="3.40.30.120">
    <property type="match status" value="1"/>
</dbReference>
<evidence type="ECO:0000256" key="3">
    <source>
        <dbReference type="ARBA" id="ARBA00022827"/>
    </source>
</evidence>
<evidence type="ECO:0000313" key="5">
    <source>
        <dbReference type="EMBL" id="CAB4927380.1"/>
    </source>
</evidence>
<protein>
    <submittedName>
        <fullName evidence="5">Unannotated protein</fullName>
    </submittedName>
</protein>
<dbReference type="Gene3D" id="3.50.50.60">
    <property type="entry name" value="FAD/NAD(P)-binding domain"/>
    <property type="match status" value="1"/>
</dbReference>
<keyword evidence="3" id="KW-0274">FAD</keyword>
<evidence type="ECO:0000256" key="1">
    <source>
        <dbReference type="ARBA" id="ARBA00001974"/>
    </source>
</evidence>
<dbReference type="SUPFAM" id="SSF51905">
    <property type="entry name" value="FAD/NAD(P)-binding domain"/>
    <property type="match status" value="1"/>
</dbReference>
<dbReference type="InterPro" id="IPR036188">
    <property type="entry name" value="FAD/NAD-bd_sf"/>
</dbReference>